<dbReference type="OrthoDB" id="9800167at2"/>
<dbReference type="HOGENOM" id="CLU_016755_2_0_9"/>
<proteinExistence type="inferred from homology"/>
<keyword evidence="2" id="KW-0285">Flavoprotein</keyword>
<dbReference type="InterPro" id="IPR016156">
    <property type="entry name" value="FAD/NAD-linked_Rdtase_dimer_sf"/>
</dbReference>
<dbReference type="InterPro" id="IPR004099">
    <property type="entry name" value="Pyr_nucl-diS_OxRdtase_dimer"/>
</dbReference>
<dbReference type="SUPFAM" id="SSF51905">
    <property type="entry name" value="FAD/NAD(P)-binding domain"/>
    <property type="match status" value="1"/>
</dbReference>
<gene>
    <name evidence="8" type="ORF">BleG1_3240</name>
</gene>
<evidence type="ECO:0000259" key="6">
    <source>
        <dbReference type="Pfam" id="PF02852"/>
    </source>
</evidence>
<keyword evidence="4" id="KW-0520">NAD</keyword>
<evidence type="ECO:0000256" key="2">
    <source>
        <dbReference type="ARBA" id="ARBA00022630"/>
    </source>
</evidence>
<evidence type="ECO:0000313" key="8">
    <source>
        <dbReference type="EMBL" id="AIC95787.1"/>
    </source>
</evidence>
<reference evidence="8 9" key="1">
    <citation type="journal article" date="2014" name="Gene">
        <title>A comparative genomic analysis of the alkalitolerant soil bacterium Bacillus lehensis G1.</title>
        <authorList>
            <person name="Noor Y.M."/>
            <person name="Samsulrizal N.H."/>
            <person name="Jema'on N.A."/>
            <person name="Low K.O."/>
            <person name="Ramli A.N."/>
            <person name="Alias N.I."/>
            <person name="Damis S.I."/>
            <person name="Fuzi S.F."/>
            <person name="Isa M.N."/>
            <person name="Murad A.M."/>
            <person name="Raih M.F."/>
            <person name="Bakar F.D."/>
            <person name="Najimudin N."/>
            <person name="Mahadi N.M."/>
            <person name="Illias R.M."/>
        </authorList>
    </citation>
    <scope>NUCLEOTIDE SEQUENCE [LARGE SCALE GENOMIC DNA]</scope>
    <source>
        <strain evidence="8 9">G1</strain>
    </source>
</reference>
<evidence type="ECO:0000256" key="4">
    <source>
        <dbReference type="PIRSR" id="PIRSR000350-3"/>
    </source>
</evidence>
<dbReference type="PIRSF" id="PIRSF000350">
    <property type="entry name" value="Mercury_reductase_MerA"/>
    <property type="match status" value="1"/>
</dbReference>
<dbReference type="Gene3D" id="3.50.50.60">
    <property type="entry name" value="FAD/NAD(P)-binding domain"/>
    <property type="match status" value="2"/>
</dbReference>
<dbReference type="PANTHER" id="PTHR43014">
    <property type="entry name" value="MERCURIC REDUCTASE"/>
    <property type="match status" value="1"/>
</dbReference>
<dbReference type="PRINTS" id="PR00368">
    <property type="entry name" value="FADPNR"/>
</dbReference>
<dbReference type="AlphaFoldDB" id="A0A060M031"/>
<sequence>MVQAYDVIIIGSGPAAMAAAFPLAEATKRVAVIEGNRFGGTCPNFGCDPKKMLYTRSEAAWQAGKLRGTGIEGTISFNWEDAMKEKNTYTDSVYQEIEQSLKKANIDTYHGYASFINEETVQVDHITLSATTFIIATGLMPSPLPFKGAETLLTNEAFLNLPSLPKSIAFIGGGYISFEFAHLAARAGANVHIIDSGHRGLKAFDQDHVQALIKQSEALGITFHWNEEISSIESNAHDVTIKTDKQTLTVDKAVHGAGRTPNIKKLNLEAANIHYDEAGIHVNNTLQSISNPRVYAAGDVTATHSLPLTPLSSHEGSVVVHNILEGQKQTLQQGAMPSVVFTIPKLAKVGKTKELLDQEGIAYDVKNTTMTDWLTYSMIKEDQALAKVYVCKKTGKILGADFLTIYADQWINLLSLAIQLELTTEQLTSVHYTYPSVLGDSGNVLPIK</sequence>
<dbReference type="InterPro" id="IPR001100">
    <property type="entry name" value="Pyr_nuc-diS_OxRdtase"/>
</dbReference>
<keyword evidence="4" id="KW-0547">Nucleotide-binding</keyword>
<dbReference type="InterPro" id="IPR023753">
    <property type="entry name" value="FAD/NAD-binding_dom"/>
</dbReference>
<name>A0A060M031_9BACI</name>
<dbReference type="SUPFAM" id="SSF55424">
    <property type="entry name" value="FAD/NAD-linked reductases, dimerisation (C-terminal) domain"/>
    <property type="match status" value="1"/>
</dbReference>
<dbReference type="Proteomes" id="UP000027142">
    <property type="component" value="Chromosome"/>
</dbReference>
<dbReference type="KEGG" id="ble:BleG1_3240"/>
<dbReference type="PRINTS" id="PR00411">
    <property type="entry name" value="PNDRDTASEI"/>
</dbReference>
<evidence type="ECO:0000256" key="5">
    <source>
        <dbReference type="PIRSR" id="PIRSR000350-4"/>
    </source>
</evidence>
<dbReference type="Pfam" id="PF07992">
    <property type="entry name" value="Pyr_redox_2"/>
    <property type="match status" value="1"/>
</dbReference>
<comment type="similarity">
    <text evidence="1">Belongs to the class-I pyridine nucleotide-disulfide oxidoreductase family.</text>
</comment>
<feature type="domain" description="Pyridine nucleotide-disulphide oxidoreductase dimerisation" evidence="6">
    <location>
        <begin position="336"/>
        <end position="437"/>
    </location>
</feature>
<organism evidence="8 9">
    <name type="scientific">Shouchella lehensis G1</name>
    <dbReference type="NCBI Taxonomy" id="1246626"/>
    <lineage>
        <taxon>Bacteria</taxon>
        <taxon>Bacillati</taxon>
        <taxon>Bacillota</taxon>
        <taxon>Bacilli</taxon>
        <taxon>Bacillales</taxon>
        <taxon>Bacillaceae</taxon>
        <taxon>Shouchella</taxon>
    </lineage>
</organism>
<accession>A0A060M031</accession>
<feature type="binding site" evidence="4">
    <location>
        <position position="258"/>
    </location>
    <ligand>
        <name>NAD(+)</name>
        <dbReference type="ChEBI" id="CHEBI:57540"/>
    </ligand>
</feature>
<feature type="binding site" evidence="4">
    <location>
        <position position="299"/>
    </location>
    <ligand>
        <name>FAD</name>
        <dbReference type="ChEBI" id="CHEBI:57692"/>
    </ligand>
</feature>
<evidence type="ECO:0000313" key="9">
    <source>
        <dbReference type="Proteomes" id="UP000027142"/>
    </source>
</evidence>
<dbReference type="Gene3D" id="3.30.390.30">
    <property type="match status" value="1"/>
</dbReference>
<dbReference type="eggNOG" id="COG1249">
    <property type="taxonomic scope" value="Bacteria"/>
</dbReference>
<dbReference type="InterPro" id="IPR036188">
    <property type="entry name" value="FAD/NAD-bd_sf"/>
</dbReference>
<evidence type="ECO:0000256" key="3">
    <source>
        <dbReference type="ARBA" id="ARBA00022827"/>
    </source>
</evidence>
<keyword evidence="3 4" id="KW-0274">FAD</keyword>
<feature type="disulfide bond" description="Redox-active" evidence="5">
    <location>
        <begin position="42"/>
        <end position="47"/>
    </location>
</feature>
<comment type="cofactor">
    <cofactor evidence="4">
        <name>FAD</name>
        <dbReference type="ChEBI" id="CHEBI:57692"/>
    </cofactor>
    <text evidence="4">Binds 1 FAD per subunit.</text>
</comment>
<protein>
    <submittedName>
        <fullName evidence="8">Pyridine nucleotide-disulfide oxidoreductase</fullName>
    </submittedName>
</protein>
<dbReference type="RefSeq" id="WP_038483090.1">
    <property type="nucleotide sequence ID" value="NZ_CP003923.1"/>
</dbReference>
<keyword evidence="9" id="KW-1185">Reference proteome</keyword>
<dbReference type="EMBL" id="CP003923">
    <property type="protein sequence ID" value="AIC95787.1"/>
    <property type="molecule type" value="Genomic_DNA"/>
</dbReference>
<dbReference type="Pfam" id="PF02852">
    <property type="entry name" value="Pyr_redox_dim"/>
    <property type="match status" value="1"/>
</dbReference>
<evidence type="ECO:0000259" key="7">
    <source>
        <dbReference type="Pfam" id="PF07992"/>
    </source>
</evidence>
<evidence type="ECO:0000256" key="1">
    <source>
        <dbReference type="ARBA" id="ARBA00007532"/>
    </source>
</evidence>
<feature type="binding site" evidence="4">
    <location>
        <position position="51"/>
    </location>
    <ligand>
        <name>FAD</name>
        <dbReference type="ChEBI" id="CHEBI:57692"/>
    </ligand>
</feature>
<dbReference type="GO" id="GO:0016491">
    <property type="term" value="F:oxidoreductase activity"/>
    <property type="evidence" value="ECO:0007669"/>
    <property type="project" value="InterPro"/>
</dbReference>
<dbReference type="GO" id="GO:0000166">
    <property type="term" value="F:nucleotide binding"/>
    <property type="evidence" value="ECO:0007669"/>
    <property type="project" value="UniProtKB-KW"/>
</dbReference>
<dbReference type="PATRIC" id="fig|1246626.3.peg.3215"/>
<feature type="binding site" evidence="4">
    <location>
        <begin position="172"/>
        <end position="179"/>
    </location>
    <ligand>
        <name>NAD(+)</name>
        <dbReference type="ChEBI" id="CHEBI:57540"/>
    </ligand>
</feature>
<dbReference type="PANTHER" id="PTHR43014:SF5">
    <property type="entry name" value="GLUTATHIONE REDUCTASE (NADPH)"/>
    <property type="match status" value="1"/>
</dbReference>
<dbReference type="STRING" id="1246626.BleG1_3240"/>
<feature type="domain" description="FAD/NAD(P)-binding" evidence="7">
    <location>
        <begin position="5"/>
        <end position="313"/>
    </location>
</feature>